<feature type="compositionally biased region" description="Polar residues" evidence="7">
    <location>
        <begin position="61"/>
        <end position="75"/>
    </location>
</feature>
<accession>A0AAV6UZ49</accession>
<feature type="compositionally biased region" description="Basic and acidic residues" evidence="7">
    <location>
        <begin position="81"/>
        <end position="119"/>
    </location>
</feature>
<comment type="similarity">
    <text evidence="2 6">Belongs to the clathrin light chain family.</text>
</comment>
<dbReference type="AlphaFoldDB" id="A0AAV6UZ49"/>
<dbReference type="Proteomes" id="UP000827092">
    <property type="component" value="Unassembled WGS sequence"/>
</dbReference>
<dbReference type="PROSITE" id="PS00581">
    <property type="entry name" value="CLATHRIN_LIGHT_CHN_2"/>
    <property type="match status" value="1"/>
</dbReference>
<evidence type="ECO:0000256" key="6">
    <source>
        <dbReference type="RuleBase" id="RU363137"/>
    </source>
</evidence>
<dbReference type="GO" id="GO:0005198">
    <property type="term" value="F:structural molecule activity"/>
    <property type="evidence" value="ECO:0007669"/>
    <property type="project" value="InterPro"/>
</dbReference>
<evidence type="ECO:0000313" key="9">
    <source>
        <dbReference type="Proteomes" id="UP000827092"/>
    </source>
</evidence>
<dbReference type="GO" id="GO:0030130">
    <property type="term" value="C:clathrin coat of trans-Golgi network vesicle"/>
    <property type="evidence" value="ECO:0007669"/>
    <property type="project" value="InterPro"/>
</dbReference>
<evidence type="ECO:0000256" key="3">
    <source>
        <dbReference type="ARBA" id="ARBA00023136"/>
    </source>
</evidence>
<feature type="compositionally biased region" description="Polar residues" evidence="7">
    <location>
        <begin position="42"/>
        <end position="52"/>
    </location>
</feature>
<dbReference type="GO" id="GO:0072583">
    <property type="term" value="P:clathrin-dependent endocytosis"/>
    <property type="evidence" value="ECO:0007669"/>
    <property type="project" value="TreeGrafter"/>
</dbReference>
<evidence type="ECO:0000256" key="4">
    <source>
        <dbReference type="ARBA" id="ARBA00023176"/>
    </source>
</evidence>
<dbReference type="GO" id="GO:0099631">
    <property type="term" value="C:postsynaptic endocytic zone cytoplasmic component"/>
    <property type="evidence" value="ECO:0007669"/>
    <property type="project" value="TreeGrafter"/>
</dbReference>
<gene>
    <name evidence="8" type="ORF">JTE90_014990</name>
</gene>
<dbReference type="PANTHER" id="PTHR10639:SF7">
    <property type="entry name" value="CLATHRIN LIGHT CHAIN"/>
    <property type="match status" value="1"/>
</dbReference>
<organism evidence="8 9">
    <name type="scientific">Oedothorax gibbosus</name>
    <dbReference type="NCBI Taxonomy" id="931172"/>
    <lineage>
        <taxon>Eukaryota</taxon>
        <taxon>Metazoa</taxon>
        <taxon>Ecdysozoa</taxon>
        <taxon>Arthropoda</taxon>
        <taxon>Chelicerata</taxon>
        <taxon>Arachnida</taxon>
        <taxon>Araneae</taxon>
        <taxon>Araneomorphae</taxon>
        <taxon>Entelegynae</taxon>
        <taxon>Araneoidea</taxon>
        <taxon>Linyphiidae</taxon>
        <taxon>Erigoninae</taxon>
        <taxon>Oedothorax</taxon>
    </lineage>
</organism>
<protein>
    <recommendedName>
        <fullName evidence="6">Clathrin light chain</fullName>
    </recommendedName>
</protein>
<comment type="function">
    <text evidence="6">Clathrin is the major protein of the polyhedral coat of coated pits and vesicles.</text>
</comment>
<keyword evidence="3 6" id="KW-0472">Membrane</keyword>
<name>A0AAV6UZ49_9ARAC</name>
<dbReference type="GO" id="GO:0030132">
    <property type="term" value="C:clathrin coat of coated pit"/>
    <property type="evidence" value="ECO:0007669"/>
    <property type="project" value="InterPro"/>
</dbReference>
<evidence type="ECO:0000256" key="1">
    <source>
        <dbReference type="ARBA" id="ARBA00004180"/>
    </source>
</evidence>
<keyword evidence="9" id="KW-1185">Reference proteome</keyword>
<evidence type="ECO:0000256" key="7">
    <source>
        <dbReference type="SAM" id="MobiDB-lite"/>
    </source>
</evidence>
<feature type="region of interest" description="Disordered" evidence="7">
    <location>
        <begin position="35"/>
        <end position="119"/>
    </location>
</feature>
<proteinExistence type="inferred from homology"/>
<dbReference type="GO" id="GO:0006886">
    <property type="term" value="P:intracellular protein transport"/>
    <property type="evidence" value="ECO:0007669"/>
    <property type="project" value="InterPro"/>
</dbReference>
<sequence length="201" mass="23053">MSDFEFEGEIVNHVAPEEDPAAAFLAREQNELAGLEDDNLGLESSNAPANDFQNEDFAVHNSVSSEHLNGPSNGSEPARPSTREEPQKIKMWREEQQKMLQVKDAEEEKKKQELQEGGKKELEDWYARYREQIEKAKLNNRNAEKEWVCERDAESPGLEWERVARLCDFNPKAARGTKDTSRMRSIILQLKQMPIAPRKAV</sequence>
<dbReference type="InterPro" id="IPR000996">
    <property type="entry name" value="Clathrin_L-chain"/>
</dbReference>
<dbReference type="Pfam" id="PF01086">
    <property type="entry name" value="Clathrin_lg_ch"/>
    <property type="match status" value="1"/>
</dbReference>
<evidence type="ECO:0000256" key="5">
    <source>
        <dbReference type="ARBA" id="ARBA00023329"/>
    </source>
</evidence>
<comment type="subcellular location">
    <subcellularLocation>
        <location evidence="1 6">Cytoplasmic vesicle membrane</location>
        <topology evidence="1 6">Peripheral membrane protein</topology>
        <orientation evidence="1 6">Cytoplasmic side</orientation>
    </subcellularLocation>
    <subcellularLocation>
        <location evidence="6">Membrane</location>
        <location evidence="6">Coated pit</location>
        <topology evidence="6">Peripheral membrane protein</topology>
        <orientation evidence="6">Cytoplasmic side</orientation>
    </subcellularLocation>
    <text evidence="6">Cytoplasmic face of coated pits and vesicles.</text>
</comment>
<keyword evidence="4 6" id="KW-0168">Coated pit</keyword>
<dbReference type="EMBL" id="JAFNEN010000227">
    <property type="protein sequence ID" value="KAG8188938.1"/>
    <property type="molecule type" value="Genomic_DNA"/>
</dbReference>
<keyword evidence="5 6" id="KW-0968">Cytoplasmic vesicle</keyword>
<evidence type="ECO:0000313" key="8">
    <source>
        <dbReference type="EMBL" id="KAG8188938.1"/>
    </source>
</evidence>
<evidence type="ECO:0000256" key="2">
    <source>
        <dbReference type="ARBA" id="ARBA00005263"/>
    </source>
</evidence>
<reference evidence="8 9" key="1">
    <citation type="journal article" date="2022" name="Nat. Ecol. Evol.">
        <title>A masculinizing supergene underlies an exaggerated male reproductive morph in a spider.</title>
        <authorList>
            <person name="Hendrickx F."/>
            <person name="De Corte Z."/>
            <person name="Sonet G."/>
            <person name="Van Belleghem S.M."/>
            <person name="Kostlbacher S."/>
            <person name="Vangestel C."/>
        </authorList>
    </citation>
    <scope>NUCLEOTIDE SEQUENCE [LARGE SCALE GENOMIC DNA]</scope>
    <source>
        <strain evidence="8">W744_W776</strain>
    </source>
</reference>
<dbReference type="GO" id="GO:0030672">
    <property type="term" value="C:synaptic vesicle membrane"/>
    <property type="evidence" value="ECO:0007669"/>
    <property type="project" value="TreeGrafter"/>
</dbReference>
<comment type="caution">
    <text evidence="8">The sequence shown here is derived from an EMBL/GenBank/DDBJ whole genome shotgun (WGS) entry which is preliminary data.</text>
</comment>
<dbReference type="PANTHER" id="PTHR10639">
    <property type="entry name" value="CLATHRIN LIGHT CHAIN"/>
    <property type="match status" value="1"/>
</dbReference>
<dbReference type="GO" id="GO:0032050">
    <property type="term" value="F:clathrin heavy chain binding"/>
    <property type="evidence" value="ECO:0007669"/>
    <property type="project" value="TreeGrafter"/>
</dbReference>